<dbReference type="RefSeq" id="XP_001834126.1">
    <property type="nucleotide sequence ID" value="XM_001834074.1"/>
</dbReference>
<dbReference type="VEuPathDB" id="FungiDB:CC1G_08757"/>
<evidence type="ECO:0000313" key="3">
    <source>
        <dbReference type="EMBL" id="EAU87721.1"/>
    </source>
</evidence>
<comment type="caution">
    <text evidence="3">The sequence shown here is derived from an EMBL/GenBank/DDBJ whole genome shotgun (WGS) entry which is preliminary data.</text>
</comment>
<keyword evidence="2" id="KW-0732">Signal</keyword>
<evidence type="ECO:0008006" key="5">
    <source>
        <dbReference type="Google" id="ProtNLM"/>
    </source>
</evidence>
<accession>A8NJ19</accession>
<sequence length="137" mass="13616">MKFTTLTTALLLSLGVAHAQSDVESGSFSILPIDPTDSSITLDDPVPTGESSITLDLPTESSFIPSASSTDVGVSTSPTGSSTPSSTRSRTSSGTSSGASETVSADPLPDEDGAAFTLAPRMNGVAVVVAGIAVALL</sequence>
<protein>
    <recommendedName>
        <fullName evidence="5">GPI anchored protein</fullName>
    </recommendedName>
</protein>
<feature type="region of interest" description="Disordered" evidence="1">
    <location>
        <begin position="27"/>
        <end position="112"/>
    </location>
</feature>
<reference evidence="3 4" key="1">
    <citation type="journal article" date="2010" name="Proc. Natl. Acad. Sci. U.S.A.">
        <title>Insights into evolution of multicellular fungi from the assembled chromosomes of the mushroom Coprinopsis cinerea (Coprinus cinereus).</title>
        <authorList>
            <person name="Stajich J.E."/>
            <person name="Wilke S.K."/>
            <person name="Ahren D."/>
            <person name="Au C.H."/>
            <person name="Birren B.W."/>
            <person name="Borodovsky M."/>
            <person name="Burns C."/>
            <person name="Canback B."/>
            <person name="Casselton L.A."/>
            <person name="Cheng C.K."/>
            <person name="Deng J."/>
            <person name="Dietrich F.S."/>
            <person name="Fargo D.C."/>
            <person name="Farman M.L."/>
            <person name="Gathman A.C."/>
            <person name="Goldberg J."/>
            <person name="Guigo R."/>
            <person name="Hoegger P.J."/>
            <person name="Hooker J.B."/>
            <person name="Huggins A."/>
            <person name="James T.Y."/>
            <person name="Kamada T."/>
            <person name="Kilaru S."/>
            <person name="Kodira C."/>
            <person name="Kues U."/>
            <person name="Kupfer D."/>
            <person name="Kwan H.S."/>
            <person name="Lomsadze A."/>
            <person name="Li W."/>
            <person name="Lilly W.W."/>
            <person name="Ma L.J."/>
            <person name="Mackey A.J."/>
            <person name="Manning G."/>
            <person name="Martin F."/>
            <person name="Muraguchi H."/>
            <person name="Natvig D.O."/>
            <person name="Palmerini H."/>
            <person name="Ramesh M.A."/>
            <person name="Rehmeyer C.J."/>
            <person name="Roe B.A."/>
            <person name="Shenoy N."/>
            <person name="Stanke M."/>
            <person name="Ter-Hovhannisyan V."/>
            <person name="Tunlid A."/>
            <person name="Velagapudi R."/>
            <person name="Vision T.J."/>
            <person name="Zeng Q."/>
            <person name="Zolan M.E."/>
            <person name="Pukkila P.J."/>
        </authorList>
    </citation>
    <scope>NUCLEOTIDE SEQUENCE [LARGE SCALE GENOMIC DNA]</scope>
    <source>
        <strain evidence="4">Okayama-7 / 130 / ATCC MYA-4618 / FGSC 9003</strain>
    </source>
</reference>
<dbReference type="Proteomes" id="UP000001861">
    <property type="component" value="Unassembled WGS sequence"/>
</dbReference>
<feature type="chain" id="PRO_5002724300" description="GPI anchored protein" evidence="2">
    <location>
        <begin position="20"/>
        <end position="137"/>
    </location>
</feature>
<feature type="signal peptide" evidence="2">
    <location>
        <begin position="1"/>
        <end position="19"/>
    </location>
</feature>
<dbReference type="KEGG" id="cci:CC1G_08757"/>
<feature type="compositionally biased region" description="Polar residues" evidence="1">
    <location>
        <begin position="49"/>
        <end position="67"/>
    </location>
</feature>
<proteinExistence type="predicted"/>
<dbReference type="EMBL" id="AACS02000010">
    <property type="protein sequence ID" value="EAU87721.1"/>
    <property type="molecule type" value="Genomic_DNA"/>
</dbReference>
<dbReference type="GeneID" id="6010631"/>
<evidence type="ECO:0000313" key="4">
    <source>
        <dbReference type="Proteomes" id="UP000001861"/>
    </source>
</evidence>
<keyword evidence="4" id="KW-1185">Reference proteome</keyword>
<name>A8NJ19_COPC7</name>
<evidence type="ECO:0000256" key="1">
    <source>
        <dbReference type="SAM" id="MobiDB-lite"/>
    </source>
</evidence>
<organism evidence="3 4">
    <name type="scientific">Coprinopsis cinerea (strain Okayama-7 / 130 / ATCC MYA-4618 / FGSC 9003)</name>
    <name type="common">Inky cap fungus</name>
    <name type="synonym">Hormographiella aspergillata</name>
    <dbReference type="NCBI Taxonomy" id="240176"/>
    <lineage>
        <taxon>Eukaryota</taxon>
        <taxon>Fungi</taxon>
        <taxon>Dikarya</taxon>
        <taxon>Basidiomycota</taxon>
        <taxon>Agaricomycotina</taxon>
        <taxon>Agaricomycetes</taxon>
        <taxon>Agaricomycetidae</taxon>
        <taxon>Agaricales</taxon>
        <taxon>Agaricineae</taxon>
        <taxon>Psathyrellaceae</taxon>
        <taxon>Coprinopsis</taxon>
    </lineage>
</organism>
<dbReference type="AlphaFoldDB" id="A8NJ19"/>
<feature type="compositionally biased region" description="Low complexity" evidence="1">
    <location>
        <begin position="68"/>
        <end position="105"/>
    </location>
</feature>
<evidence type="ECO:0000256" key="2">
    <source>
        <dbReference type="SAM" id="SignalP"/>
    </source>
</evidence>
<gene>
    <name evidence="3" type="ORF">CC1G_08757</name>
</gene>
<dbReference type="InParanoid" id="A8NJ19"/>